<keyword evidence="5" id="KW-0812">Transmembrane</keyword>
<evidence type="ECO:0000256" key="14">
    <source>
        <dbReference type="SAM" id="Coils"/>
    </source>
</evidence>
<gene>
    <name evidence="17" type="ORF">BC936DRAFT_137163</name>
</gene>
<proteinExistence type="inferred from homology"/>
<dbReference type="SMART" id="SM00577">
    <property type="entry name" value="CPDc"/>
    <property type="match status" value="1"/>
</dbReference>
<feature type="compositionally biased region" description="Polar residues" evidence="15">
    <location>
        <begin position="75"/>
        <end position="86"/>
    </location>
</feature>
<feature type="coiled-coil region" evidence="14">
    <location>
        <begin position="431"/>
        <end position="477"/>
    </location>
</feature>
<comment type="subcellular location">
    <subcellularLocation>
        <location evidence="1 13">Mitochondrion inner membrane</location>
        <topology evidence="1 13">Single-pass membrane protein</topology>
    </subcellularLocation>
</comment>
<keyword evidence="7 13" id="KW-0653">Protein transport</keyword>
<evidence type="ECO:0000256" key="3">
    <source>
        <dbReference type="ARBA" id="ARBA00020799"/>
    </source>
</evidence>
<comment type="similarity">
    <text evidence="2 13">Belongs to the TIM50 family.</text>
</comment>
<dbReference type="InterPro" id="IPR036412">
    <property type="entry name" value="HAD-like_sf"/>
</dbReference>
<comment type="subunit">
    <text evidence="13">Component of the TIM23 complex.</text>
</comment>
<dbReference type="GO" id="GO:0015031">
    <property type="term" value="P:protein transport"/>
    <property type="evidence" value="ECO:0007669"/>
    <property type="project" value="UniProtKB-KW"/>
</dbReference>
<dbReference type="SUPFAM" id="SSF56784">
    <property type="entry name" value="HAD-like"/>
    <property type="match status" value="1"/>
</dbReference>
<keyword evidence="11 13" id="KW-0496">Mitochondrion</keyword>
<evidence type="ECO:0000256" key="4">
    <source>
        <dbReference type="ARBA" id="ARBA00022448"/>
    </source>
</evidence>
<dbReference type="PANTHER" id="PTHR12210">
    <property type="entry name" value="DULLARD PROTEIN PHOSPHATASE"/>
    <property type="match status" value="1"/>
</dbReference>
<feature type="compositionally biased region" description="Polar residues" evidence="15">
    <location>
        <begin position="56"/>
        <end position="66"/>
    </location>
</feature>
<feature type="domain" description="FCP1 homology" evidence="16">
    <location>
        <begin position="180"/>
        <end position="323"/>
    </location>
</feature>
<evidence type="ECO:0000256" key="6">
    <source>
        <dbReference type="ARBA" id="ARBA00022792"/>
    </source>
</evidence>
<dbReference type="EMBL" id="RBNI01001100">
    <property type="protein sequence ID" value="RUP50903.1"/>
    <property type="molecule type" value="Genomic_DNA"/>
</dbReference>
<dbReference type="Pfam" id="PF03031">
    <property type="entry name" value="NIF"/>
    <property type="match status" value="1"/>
</dbReference>
<dbReference type="OrthoDB" id="287041at2759"/>
<evidence type="ECO:0000256" key="15">
    <source>
        <dbReference type="SAM" id="MobiDB-lite"/>
    </source>
</evidence>
<evidence type="ECO:0000256" key="5">
    <source>
        <dbReference type="ARBA" id="ARBA00022692"/>
    </source>
</evidence>
<dbReference type="InterPro" id="IPR004274">
    <property type="entry name" value="FCP1_dom"/>
</dbReference>
<comment type="caution">
    <text evidence="17">The sequence shown here is derived from an EMBL/GenBank/DDBJ whole genome shotgun (WGS) entry which is preliminary data.</text>
</comment>
<feature type="region of interest" description="Disordered" evidence="15">
    <location>
        <begin position="42"/>
        <end position="105"/>
    </location>
</feature>
<evidence type="ECO:0000256" key="7">
    <source>
        <dbReference type="ARBA" id="ARBA00022927"/>
    </source>
</evidence>
<evidence type="ECO:0000313" key="18">
    <source>
        <dbReference type="Proteomes" id="UP000268093"/>
    </source>
</evidence>
<feature type="region of interest" description="Disordered" evidence="15">
    <location>
        <begin position="395"/>
        <end position="426"/>
    </location>
</feature>
<organism evidence="17 18">
    <name type="scientific">Jimgerdemannia flammicorona</name>
    <dbReference type="NCBI Taxonomy" id="994334"/>
    <lineage>
        <taxon>Eukaryota</taxon>
        <taxon>Fungi</taxon>
        <taxon>Fungi incertae sedis</taxon>
        <taxon>Mucoromycota</taxon>
        <taxon>Mucoromycotina</taxon>
        <taxon>Endogonomycetes</taxon>
        <taxon>Endogonales</taxon>
        <taxon>Endogonaceae</taxon>
        <taxon>Jimgerdemannia</taxon>
    </lineage>
</organism>
<dbReference type="PROSITE" id="PS50969">
    <property type="entry name" value="FCP1"/>
    <property type="match status" value="1"/>
</dbReference>
<keyword evidence="9" id="KW-1133">Transmembrane helix</keyword>
<keyword evidence="18" id="KW-1185">Reference proteome</keyword>
<name>A0A433DJ68_9FUNG</name>
<evidence type="ECO:0000313" key="17">
    <source>
        <dbReference type="EMBL" id="RUP50903.1"/>
    </source>
</evidence>
<evidence type="ECO:0000256" key="2">
    <source>
        <dbReference type="ARBA" id="ARBA00006344"/>
    </source>
</evidence>
<accession>A0A433DJ68</accession>
<keyword evidence="12" id="KW-0472">Membrane</keyword>
<dbReference type="InterPro" id="IPR023214">
    <property type="entry name" value="HAD_sf"/>
</dbReference>
<dbReference type="InterPro" id="IPR050365">
    <property type="entry name" value="TIM50"/>
</dbReference>
<keyword evidence="10 13" id="KW-0811">Translocation</keyword>
<keyword evidence="4 13" id="KW-0813">Transport</keyword>
<evidence type="ECO:0000259" key="16">
    <source>
        <dbReference type="PROSITE" id="PS50969"/>
    </source>
</evidence>
<protein>
    <recommendedName>
        <fullName evidence="3 13">Mitochondrial import inner membrane translocase subunit TIM50</fullName>
    </recommendedName>
</protein>
<evidence type="ECO:0000256" key="12">
    <source>
        <dbReference type="ARBA" id="ARBA00023136"/>
    </source>
</evidence>
<comment type="function">
    <text evidence="13">Essential component of the TIM23 complex, a complex that mediates the translocation of transit peptide-containing proteins across the mitochondrial inner membrane.</text>
</comment>
<evidence type="ECO:0000256" key="9">
    <source>
        <dbReference type="ARBA" id="ARBA00022989"/>
    </source>
</evidence>
<sequence>MLMATLSAHLVRSLPRFRAAFPSSFSSSSSSYLRVTRSTVPRAYTSETTRPGGPSPATTRPSQAQSLAAEVLAQRTGSQSLASKTAPTAPKGNKKPSKAPGQTQSNWREWAIGSGLVTGLLGSGLAYFGRPFDDGREDKYVNNNLTLAAFHRARDRWNELHSSLTNPIWDKILPEPLPDPYQRPFTLVINLDETLIYSTWDKEHGWRHAKRPGIDYFLAYLSQFYEIVVFTSQSAMNVNPILDKLDPYQCIMYRVYREACRQVDGKLVKDLSHLNRDLSKVIIMDSNPDSYALQPENAIPLKPWKGEPNDRGLLDYVPFLEGGCMTSREEVGDWVGGEDVRREAEKKLWGYCVTIALTNVEDIRPVLQSFSGRDIPHEWALRERIMNESIKKQWEEEHAQRKHKKGLASLLGHGSPAEEQGPPPSYLDQVRRQYREQFANEHDEMRKAAEEQMKNNLEEQQRQMKEMRLTVWQLLTNVSQVWKEY</sequence>
<dbReference type="FunFam" id="3.40.50.1000:FF:000019">
    <property type="entry name" value="Mitochondrial import inner membrane translocase subunit TIM50"/>
    <property type="match status" value="1"/>
</dbReference>
<reference evidence="17 18" key="1">
    <citation type="journal article" date="2018" name="New Phytol.">
        <title>Phylogenomics of Endogonaceae and evolution of mycorrhizas within Mucoromycota.</title>
        <authorList>
            <person name="Chang Y."/>
            <person name="Desiro A."/>
            <person name="Na H."/>
            <person name="Sandor L."/>
            <person name="Lipzen A."/>
            <person name="Clum A."/>
            <person name="Barry K."/>
            <person name="Grigoriev I.V."/>
            <person name="Martin F.M."/>
            <person name="Stajich J.E."/>
            <person name="Smith M.E."/>
            <person name="Bonito G."/>
            <person name="Spatafora J.W."/>
        </authorList>
    </citation>
    <scope>NUCLEOTIDE SEQUENCE [LARGE SCALE GENOMIC DNA]</scope>
    <source>
        <strain evidence="17 18">GMNB39</strain>
    </source>
</reference>
<evidence type="ECO:0000256" key="1">
    <source>
        <dbReference type="ARBA" id="ARBA00004434"/>
    </source>
</evidence>
<dbReference type="Gene3D" id="3.40.50.1000">
    <property type="entry name" value="HAD superfamily/HAD-like"/>
    <property type="match status" value="1"/>
</dbReference>
<dbReference type="GO" id="GO:0005744">
    <property type="term" value="C:TIM23 mitochondrial import inner membrane translocase complex"/>
    <property type="evidence" value="ECO:0007669"/>
    <property type="project" value="UniProtKB-UniRule"/>
</dbReference>
<dbReference type="Proteomes" id="UP000268093">
    <property type="component" value="Unassembled WGS sequence"/>
</dbReference>
<dbReference type="AlphaFoldDB" id="A0A433DJ68"/>
<keyword evidence="6" id="KW-0999">Mitochondrion inner membrane</keyword>
<keyword evidence="8 13" id="KW-0809">Transit peptide</keyword>
<dbReference type="CDD" id="cd07521">
    <property type="entry name" value="HAD_FCP1-like"/>
    <property type="match status" value="1"/>
</dbReference>
<evidence type="ECO:0000256" key="13">
    <source>
        <dbReference type="RuleBase" id="RU365079"/>
    </source>
</evidence>
<evidence type="ECO:0000256" key="10">
    <source>
        <dbReference type="ARBA" id="ARBA00023010"/>
    </source>
</evidence>
<evidence type="ECO:0000256" key="11">
    <source>
        <dbReference type="ARBA" id="ARBA00023128"/>
    </source>
</evidence>
<keyword evidence="14" id="KW-0175">Coiled coil</keyword>
<evidence type="ECO:0000256" key="8">
    <source>
        <dbReference type="ARBA" id="ARBA00022946"/>
    </source>
</evidence>